<dbReference type="EMBL" id="FTOF01000009">
    <property type="protein sequence ID" value="SIS50033.1"/>
    <property type="molecule type" value="Genomic_DNA"/>
</dbReference>
<keyword evidence="3" id="KW-1185">Reference proteome</keyword>
<gene>
    <name evidence="2" type="ORF">SAMN05444817_10948</name>
</gene>
<evidence type="ECO:0000256" key="1">
    <source>
        <dbReference type="SAM" id="Phobius"/>
    </source>
</evidence>
<keyword evidence="1" id="KW-1133">Transmembrane helix</keyword>
<name>A0A1N7JKZ3_9CORY</name>
<proteinExistence type="predicted"/>
<sequence>MANPEDLRKEDMKLPKARRKYPRSRVTQALWVLIALVLVMGIIGLF</sequence>
<dbReference type="RefSeq" id="WP_200803293.1">
    <property type="nucleotide sequence ID" value="NZ_CP046976.1"/>
</dbReference>
<evidence type="ECO:0000313" key="3">
    <source>
        <dbReference type="Proteomes" id="UP000186292"/>
    </source>
</evidence>
<accession>A0A1N7JKZ3</accession>
<feature type="transmembrane region" description="Helical" evidence="1">
    <location>
        <begin position="26"/>
        <end position="45"/>
    </location>
</feature>
<evidence type="ECO:0000313" key="2">
    <source>
        <dbReference type="EMBL" id="SIS50033.1"/>
    </source>
</evidence>
<dbReference type="Proteomes" id="UP000186292">
    <property type="component" value="Unassembled WGS sequence"/>
</dbReference>
<reference evidence="3" key="1">
    <citation type="submission" date="2017-01" db="EMBL/GenBank/DDBJ databases">
        <authorList>
            <person name="Varghese N."/>
            <person name="Submissions S."/>
        </authorList>
    </citation>
    <scope>NUCLEOTIDE SEQUENCE [LARGE SCALE GENOMIC DNA]</scope>
    <source>
        <strain evidence="3">DSM 44531</strain>
    </source>
</reference>
<organism evidence="2 3">
    <name type="scientific">Corynebacterium appendicis CIP 107643</name>
    <dbReference type="NCBI Taxonomy" id="1161099"/>
    <lineage>
        <taxon>Bacteria</taxon>
        <taxon>Bacillati</taxon>
        <taxon>Actinomycetota</taxon>
        <taxon>Actinomycetes</taxon>
        <taxon>Mycobacteriales</taxon>
        <taxon>Corynebacteriaceae</taxon>
        <taxon>Corynebacterium</taxon>
    </lineage>
</organism>
<keyword evidence="1" id="KW-0812">Transmembrane</keyword>
<keyword evidence="1" id="KW-0472">Membrane</keyword>
<dbReference type="AlphaFoldDB" id="A0A1N7JKZ3"/>
<protein>
    <submittedName>
        <fullName evidence="2">Uncharacterized protein</fullName>
    </submittedName>
</protein>